<evidence type="ECO:0000313" key="2">
    <source>
        <dbReference type="EMBL" id="RAP75816.1"/>
    </source>
</evidence>
<dbReference type="InterPro" id="IPR051678">
    <property type="entry name" value="AGP_Transferase"/>
</dbReference>
<dbReference type="Gene3D" id="1.10.510.10">
    <property type="entry name" value="Transferase(Phosphotransferase) domain 1"/>
    <property type="match status" value="1"/>
</dbReference>
<dbReference type="SUPFAM" id="SSF56112">
    <property type="entry name" value="Protein kinase-like (PK-like)"/>
    <property type="match status" value="1"/>
</dbReference>
<keyword evidence="2" id="KW-0808">Transferase</keyword>
<dbReference type="RefSeq" id="WP_112882041.1">
    <property type="nucleotide sequence ID" value="NZ_QLUW01000002.1"/>
</dbReference>
<dbReference type="InterPro" id="IPR011009">
    <property type="entry name" value="Kinase-like_dom_sf"/>
</dbReference>
<dbReference type="PANTHER" id="PTHR21310">
    <property type="entry name" value="AMINOGLYCOSIDE PHOSPHOTRANSFERASE-RELATED-RELATED"/>
    <property type="match status" value="1"/>
</dbReference>
<dbReference type="Gene3D" id="1.20.58.840">
    <property type="match status" value="1"/>
</dbReference>
<name>A0A328U729_9BACL</name>
<dbReference type="Proteomes" id="UP000249260">
    <property type="component" value="Unassembled WGS sequence"/>
</dbReference>
<dbReference type="OrthoDB" id="1645186at2"/>
<evidence type="ECO:0000259" key="1">
    <source>
        <dbReference type="Pfam" id="PF01636"/>
    </source>
</evidence>
<dbReference type="InterPro" id="IPR002575">
    <property type="entry name" value="Aminoglycoside_PTrfase"/>
</dbReference>
<dbReference type="GO" id="GO:0016740">
    <property type="term" value="F:transferase activity"/>
    <property type="evidence" value="ECO:0007669"/>
    <property type="project" value="UniProtKB-KW"/>
</dbReference>
<gene>
    <name evidence="2" type="ORF">DL346_10265</name>
</gene>
<feature type="domain" description="Aminoglycoside phosphotransferase" evidence="1">
    <location>
        <begin position="106"/>
        <end position="257"/>
    </location>
</feature>
<dbReference type="Pfam" id="PF01636">
    <property type="entry name" value="APH"/>
    <property type="match status" value="1"/>
</dbReference>
<protein>
    <submittedName>
        <fullName evidence="2">Aminoglycoside phosphotransferase</fullName>
    </submittedName>
</protein>
<dbReference type="AlphaFoldDB" id="A0A328U729"/>
<reference evidence="2 3" key="1">
    <citation type="submission" date="2018-06" db="EMBL/GenBank/DDBJ databases">
        <title>Paenibacillus montanisoli sp. nov., isolated from mountain area soil.</title>
        <authorList>
            <person name="Wu M."/>
        </authorList>
    </citation>
    <scope>NUCLEOTIDE SEQUENCE [LARGE SCALE GENOMIC DNA]</scope>
    <source>
        <strain evidence="2 3">RA17</strain>
    </source>
</reference>
<evidence type="ECO:0000313" key="3">
    <source>
        <dbReference type="Proteomes" id="UP000249260"/>
    </source>
</evidence>
<accession>A0A328U729</accession>
<organism evidence="2 3">
    <name type="scientific">Paenibacillus montanisoli</name>
    <dbReference type="NCBI Taxonomy" id="2081970"/>
    <lineage>
        <taxon>Bacteria</taxon>
        <taxon>Bacillati</taxon>
        <taxon>Bacillota</taxon>
        <taxon>Bacilli</taxon>
        <taxon>Bacillales</taxon>
        <taxon>Paenibacillaceae</taxon>
        <taxon>Paenibacillus</taxon>
    </lineage>
</organism>
<keyword evidence="3" id="KW-1185">Reference proteome</keyword>
<dbReference type="EMBL" id="QLUW01000002">
    <property type="protein sequence ID" value="RAP75816.1"/>
    <property type="molecule type" value="Genomic_DNA"/>
</dbReference>
<dbReference type="Gene3D" id="3.30.200.20">
    <property type="entry name" value="Phosphorylase Kinase, domain 1"/>
    <property type="match status" value="1"/>
</dbReference>
<proteinExistence type="predicted"/>
<sequence>MEVQYRIEDQILLSSLNQSYGIQAESIHFIPMGDSAYSYRVECANGDRFYLKLFDHQNDRQRKSVEKLTCYLPLNWSMVHQNLFPNISCPIKTVAGDYQTTCNAITIVLFTFIEGETLAEAYPFTEEILAEIAKSVAAIHRITPSIDHSLLLTETYDLSFDRDLEMCLSLLENPLTVADPIKQALREQVGSNKEQILAMLKRVRHLRSLAIAQNKEKVLCHGDLWGGNLIRHQNKLYVIDWESSVIAPPEYDLAGYIGEAFEVFFSAYEEQMGSSMTINPDLLRFYSYRHHLRNLTNWLMNILFRNTEQAQNENDLDMIVHHCMNRWDHIEPSVEIVETFLMKRSSR</sequence>
<comment type="caution">
    <text evidence="2">The sequence shown here is derived from an EMBL/GenBank/DDBJ whole genome shotgun (WGS) entry which is preliminary data.</text>
</comment>